<comment type="caution">
    <text evidence="2">The sequence shown here is derived from an EMBL/GenBank/DDBJ whole genome shotgun (WGS) entry which is preliminary data.</text>
</comment>
<proteinExistence type="predicted"/>
<protein>
    <recommendedName>
        <fullName evidence="1">SnoaL-like domain-containing protein</fullName>
    </recommendedName>
</protein>
<organism evidence="2 3">
    <name type="scientific">Candidatus Manganitrophus noduliformans</name>
    <dbReference type="NCBI Taxonomy" id="2606439"/>
    <lineage>
        <taxon>Bacteria</taxon>
        <taxon>Pseudomonadati</taxon>
        <taxon>Nitrospirota</taxon>
        <taxon>Nitrospiria</taxon>
        <taxon>Candidatus Troglogloeales</taxon>
        <taxon>Candidatus Manganitrophaceae</taxon>
        <taxon>Candidatus Manganitrophus</taxon>
    </lineage>
</organism>
<dbReference type="Proteomes" id="UP000534783">
    <property type="component" value="Unassembled WGS sequence"/>
</dbReference>
<evidence type="ECO:0000259" key="1">
    <source>
        <dbReference type="Pfam" id="PF12680"/>
    </source>
</evidence>
<keyword evidence="3" id="KW-1185">Reference proteome</keyword>
<evidence type="ECO:0000313" key="2">
    <source>
        <dbReference type="EMBL" id="NKE71649.1"/>
    </source>
</evidence>
<dbReference type="PANTHER" id="PTHR38436:SF1">
    <property type="entry name" value="ESTER CYCLASE"/>
    <property type="match status" value="1"/>
</dbReference>
<dbReference type="GO" id="GO:0030638">
    <property type="term" value="P:polyketide metabolic process"/>
    <property type="evidence" value="ECO:0007669"/>
    <property type="project" value="InterPro"/>
</dbReference>
<feature type="domain" description="SnoaL-like" evidence="1">
    <location>
        <begin position="12"/>
        <end position="110"/>
    </location>
</feature>
<accession>A0A7X6IBQ5</accession>
<dbReference type="InterPro" id="IPR009959">
    <property type="entry name" value="Cyclase_SnoaL-like"/>
</dbReference>
<dbReference type="AlphaFoldDB" id="A0A7X6IBQ5"/>
<dbReference type="PANTHER" id="PTHR38436">
    <property type="entry name" value="POLYKETIDE CYCLASE SNOAL-LIKE DOMAIN"/>
    <property type="match status" value="1"/>
</dbReference>
<dbReference type="EMBL" id="VTOW01000002">
    <property type="protein sequence ID" value="NKE71649.1"/>
    <property type="molecule type" value="Genomic_DNA"/>
</dbReference>
<dbReference type="RefSeq" id="WP_168060480.1">
    <property type="nucleotide sequence ID" value="NZ_VTOW01000002.1"/>
</dbReference>
<dbReference type="InterPro" id="IPR037401">
    <property type="entry name" value="SnoaL-like"/>
</dbReference>
<reference evidence="2 3" key="1">
    <citation type="journal article" date="2020" name="Nature">
        <title>Bacterial chemolithoautotrophy via manganese oxidation.</title>
        <authorList>
            <person name="Yu H."/>
            <person name="Leadbetter J.R."/>
        </authorList>
    </citation>
    <scope>NUCLEOTIDE SEQUENCE [LARGE SCALE GENOMIC DNA]</scope>
    <source>
        <strain evidence="2 3">Mn-1</strain>
    </source>
</reference>
<evidence type="ECO:0000313" key="3">
    <source>
        <dbReference type="Proteomes" id="UP000534783"/>
    </source>
</evidence>
<dbReference type="SUPFAM" id="SSF54427">
    <property type="entry name" value="NTF2-like"/>
    <property type="match status" value="1"/>
</dbReference>
<dbReference type="Gene3D" id="3.10.450.50">
    <property type="match status" value="1"/>
</dbReference>
<gene>
    <name evidence="2" type="ORF">MNODULE_12950</name>
</gene>
<dbReference type="InterPro" id="IPR032710">
    <property type="entry name" value="NTF2-like_dom_sf"/>
</dbReference>
<name>A0A7X6IBQ5_9BACT</name>
<dbReference type="Pfam" id="PF12680">
    <property type="entry name" value="SnoaL_2"/>
    <property type="match status" value="1"/>
</dbReference>
<sequence length="128" mass="14828">MTQSLEANKKVVREFYDLAFNQKKPEEAVAKYMGPYYRQHNPMAPDGPDAFIAFVREFTKAFPSLRVDFKREIAEGDRVALHSHMVRKPDDRGLAVVDIFRLENGKVVEHWDVIQEVPEKSANNNTMF</sequence>